<evidence type="ECO:0000256" key="4">
    <source>
        <dbReference type="ARBA" id="ARBA00022676"/>
    </source>
</evidence>
<dbReference type="InterPro" id="IPR000053">
    <property type="entry name" value="Thymidine/pyrmidine_PPase"/>
</dbReference>
<dbReference type="Gene3D" id="3.90.1170.30">
    <property type="entry name" value="Pyrimidine nucleoside phosphorylase-like, C-terminal domain"/>
    <property type="match status" value="1"/>
</dbReference>
<dbReference type="GO" id="GO:0009032">
    <property type="term" value="F:thymidine phosphorylase activity"/>
    <property type="evidence" value="ECO:0007669"/>
    <property type="project" value="UniProtKB-EC"/>
</dbReference>
<dbReference type="OrthoDB" id="9763887at2"/>
<dbReference type="PANTHER" id="PTHR10515:SF0">
    <property type="entry name" value="THYMIDINE PHOSPHORYLASE"/>
    <property type="match status" value="1"/>
</dbReference>
<evidence type="ECO:0000256" key="5">
    <source>
        <dbReference type="ARBA" id="ARBA00022679"/>
    </source>
</evidence>
<dbReference type="SUPFAM" id="SSF52418">
    <property type="entry name" value="Nucleoside phosphorylase/phosphoribosyltransferase catalytic domain"/>
    <property type="match status" value="1"/>
</dbReference>
<keyword evidence="4 8" id="KW-0328">Glycosyltransferase</keyword>
<dbReference type="PROSITE" id="PS00647">
    <property type="entry name" value="THYMID_PHOSPHORYLASE"/>
    <property type="match status" value="1"/>
</dbReference>
<dbReference type="Gene3D" id="3.40.1030.10">
    <property type="entry name" value="Nucleoside phosphorylase/phosphoribosyltransferase catalytic domain"/>
    <property type="match status" value="1"/>
</dbReference>
<dbReference type="Pfam" id="PF07831">
    <property type="entry name" value="PYNP_C"/>
    <property type="match status" value="1"/>
</dbReference>
<proteinExistence type="inferred from homology"/>
<evidence type="ECO:0000313" key="8">
    <source>
        <dbReference type="EMBL" id="EIC00608.1"/>
    </source>
</evidence>
<dbReference type="SUPFAM" id="SSF54680">
    <property type="entry name" value="Pyrimidine nucleoside phosphorylase C-terminal domain"/>
    <property type="match status" value="1"/>
</dbReference>
<keyword evidence="5 8" id="KW-0808">Transferase</keyword>
<dbReference type="GO" id="GO:0005829">
    <property type="term" value="C:cytosol"/>
    <property type="evidence" value="ECO:0007669"/>
    <property type="project" value="TreeGrafter"/>
</dbReference>
<dbReference type="InterPro" id="IPR018090">
    <property type="entry name" value="Pyrmidine_PPas_bac/euk"/>
</dbReference>
<sequence length="460" mass="49437">MRAIDIIMKKRGTTIRDKNGEKTLAGSTKLTGEEIRFLIDSYVSGALPDYQMSAFLMAVYFNGMDFEETGALTDAMLHSGDVINLHGDGAIEGLDGEVFVDKHSTGGVGDKISLPLAPIVASCGVKDPMMSGRALGHTGGTLDKLESIEGKDSGRFNVFLSEEEFKAGIRKDGFAMMGQTPKIVPADKKMYALRDVTATVESVPLITASILSKKVAEGADALVFDVKYGTGAFMKTKKDAEELAVSLVNTAKAMEKKASALITNMNTPLGRTVGNFLEIEETVECLRGNGPADVMELTYQLGAEMILLAGKAKTRDEAIEMEKDAVSSGRALERFLANVRTQGGDADKLMAQIGTRRSPFRAEVRAKEDGFLSLDAFKTGLAGVYLGVGRNKATDDVCFDAGIVMHKKTGAEVRKGELILEVYGKDAECLAPAVALLESEAISYSPEKPEEDELVFKIIQ</sequence>
<gene>
    <name evidence="8" type="ORF">TresaDRAFT_0081</name>
</gene>
<name>H7ENX5_9SPIR</name>
<dbReference type="SUPFAM" id="SSF47648">
    <property type="entry name" value="Nucleoside phosphorylase/phosphoribosyltransferase N-terminal domain"/>
    <property type="match status" value="1"/>
</dbReference>
<evidence type="ECO:0000259" key="7">
    <source>
        <dbReference type="SMART" id="SM00941"/>
    </source>
</evidence>
<evidence type="ECO:0000256" key="6">
    <source>
        <dbReference type="ARBA" id="ARBA00048550"/>
    </source>
</evidence>
<comment type="similarity">
    <text evidence="1">Belongs to the thymidine/pyrimidine-nucleoside phosphorylase family.</text>
</comment>
<dbReference type="eggNOG" id="COG0213">
    <property type="taxonomic scope" value="Bacteria"/>
</dbReference>
<dbReference type="NCBIfam" id="NF004490">
    <property type="entry name" value="PRK05820.1"/>
    <property type="match status" value="1"/>
</dbReference>
<dbReference type="AlphaFoldDB" id="H7ENX5"/>
<dbReference type="PANTHER" id="PTHR10515">
    <property type="entry name" value="THYMIDINE PHOSPHORYLASE"/>
    <property type="match status" value="1"/>
</dbReference>
<dbReference type="EMBL" id="AGRW01000054">
    <property type="protein sequence ID" value="EIC00608.1"/>
    <property type="molecule type" value="Genomic_DNA"/>
</dbReference>
<dbReference type="InterPro" id="IPR017459">
    <property type="entry name" value="Glycosyl_Trfase_fam3_N_dom"/>
</dbReference>
<dbReference type="GO" id="GO:0004645">
    <property type="term" value="F:1,4-alpha-oligoglucan phosphorylase activity"/>
    <property type="evidence" value="ECO:0007669"/>
    <property type="project" value="InterPro"/>
</dbReference>
<dbReference type="Proteomes" id="UP000003571">
    <property type="component" value="Unassembled WGS sequence"/>
</dbReference>
<dbReference type="GO" id="GO:0006213">
    <property type="term" value="P:pyrimidine nucleoside metabolic process"/>
    <property type="evidence" value="ECO:0007669"/>
    <property type="project" value="InterPro"/>
</dbReference>
<keyword evidence="9" id="KW-1185">Reference proteome</keyword>
<reference evidence="8 9" key="1">
    <citation type="submission" date="2011-09" db="EMBL/GenBank/DDBJ databases">
        <title>The draft genome of Treponema saccharophilum DSM 2985.</title>
        <authorList>
            <consortium name="US DOE Joint Genome Institute (JGI-PGF)"/>
            <person name="Lucas S."/>
            <person name="Copeland A."/>
            <person name="Lapidus A."/>
            <person name="Glavina del Rio T."/>
            <person name="Dalin E."/>
            <person name="Tice H."/>
            <person name="Bruce D."/>
            <person name="Goodwin L."/>
            <person name="Pitluck S."/>
            <person name="Peters L."/>
            <person name="Kyrpides N."/>
            <person name="Mavromatis K."/>
            <person name="Ivanova N."/>
            <person name="Markowitz V."/>
            <person name="Cheng J.-F."/>
            <person name="Hugenholtz P."/>
            <person name="Woyke T."/>
            <person name="Wu D."/>
            <person name="Gronow S."/>
            <person name="Wellnitz S."/>
            <person name="Brambilla E."/>
            <person name="Klenk H.-P."/>
            <person name="Eisen J.A."/>
        </authorList>
    </citation>
    <scope>NUCLEOTIDE SEQUENCE [LARGE SCALE GENOMIC DNA]</scope>
    <source>
        <strain evidence="8 9">DSM 2985</strain>
    </source>
</reference>
<dbReference type="Pfam" id="PF00591">
    <property type="entry name" value="Glycos_transf_3"/>
    <property type="match status" value="1"/>
</dbReference>
<evidence type="ECO:0000256" key="1">
    <source>
        <dbReference type="ARBA" id="ARBA00006915"/>
    </source>
</evidence>
<comment type="subunit">
    <text evidence="2">Homodimer.</text>
</comment>
<dbReference type="InterPro" id="IPR035902">
    <property type="entry name" value="Nuc_phospho_transferase"/>
</dbReference>
<dbReference type="GO" id="GO:0006206">
    <property type="term" value="P:pyrimidine nucleobase metabolic process"/>
    <property type="evidence" value="ECO:0007669"/>
    <property type="project" value="InterPro"/>
</dbReference>
<evidence type="ECO:0000313" key="9">
    <source>
        <dbReference type="Proteomes" id="UP000003571"/>
    </source>
</evidence>
<dbReference type="Pfam" id="PF02885">
    <property type="entry name" value="Glycos_trans_3N"/>
    <property type="match status" value="1"/>
</dbReference>
<comment type="caution">
    <text evidence="8">The sequence shown here is derived from an EMBL/GenBank/DDBJ whole genome shotgun (WGS) entry which is preliminary data.</text>
</comment>
<feature type="domain" description="Pyrimidine nucleoside phosphorylase C-terminal" evidence="7">
    <location>
        <begin position="371"/>
        <end position="443"/>
    </location>
</feature>
<dbReference type="EC" id="2.4.2.4" evidence="3"/>
<dbReference type="SMART" id="SM00941">
    <property type="entry name" value="PYNP_C"/>
    <property type="match status" value="1"/>
</dbReference>
<dbReference type="PATRIC" id="fig|907348.3.peg.2662"/>
<protein>
    <recommendedName>
        <fullName evidence="3">thymidine phosphorylase</fullName>
        <ecNumber evidence="3">2.4.2.4</ecNumber>
    </recommendedName>
</protein>
<dbReference type="PIRSF" id="PIRSF000478">
    <property type="entry name" value="TP_PyNP"/>
    <property type="match status" value="1"/>
</dbReference>
<dbReference type="RefSeq" id="WP_002706267.1">
    <property type="nucleotide sequence ID" value="NZ_AGRW01000054.1"/>
</dbReference>
<dbReference type="NCBIfam" id="TIGR02644">
    <property type="entry name" value="Y_phosphoryl"/>
    <property type="match status" value="1"/>
</dbReference>
<comment type="catalytic activity">
    <reaction evidence="6">
        <text>thymidine + phosphate = 2-deoxy-alpha-D-ribose 1-phosphate + thymine</text>
        <dbReference type="Rhea" id="RHEA:16037"/>
        <dbReference type="ChEBI" id="CHEBI:17748"/>
        <dbReference type="ChEBI" id="CHEBI:17821"/>
        <dbReference type="ChEBI" id="CHEBI:43474"/>
        <dbReference type="ChEBI" id="CHEBI:57259"/>
        <dbReference type="EC" id="2.4.2.4"/>
    </reaction>
</comment>
<evidence type="ECO:0000256" key="2">
    <source>
        <dbReference type="ARBA" id="ARBA00011738"/>
    </source>
</evidence>
<dbReference type="InterPro" id="IPR036566">
    <property type="entry name" value="PYNP-like_C_sf"/>
</dbReference>
<dbReference type="STRING" id="907348.TresaDRAFT_0081"/>
<dbReference type="InterPro" id="IPR036320">
    <property type="entry name" value="Glycosyl_Trfase_fam3_N_dom_sf"/>
</dbReference>
<dbReference type="InterPro" id="IPR013102">
    <property type="entry name" value="PYNP_C"/>
</dbReference>
<dbReference type="InterPro" id="IPR017872">
    <property type="entry name" value="Pyrmidine_PPase_CS"/>
</dbReference>
<dbReference type="InterPro" id="IPR000312">
    <property type="entry name" value="Glycosyl_Trfase_fam3"/>
</dbReference>
<dbReference type="Gene3D" id="1.20.970.10">
    <property type="entry name" value="Transferase, Pyrimidine Nucleoside Phosphorylase, Chain C"/>
    <property type="match status" value="1"/>
</dbReference>
<dbReference type="FunFam" id="3.40.1030.10:FF:000003">
    <property type="entry name" value="Pyrimidine-nucleoside phosphorylase"/>
    <property type="match status" value="1"/>
</dbReference>
<organism evidence="8 9">
    <name type="scientific">Treponema saccharophilum DSM 2985</name>
    <dbReference type="NCBI Taxonomy" id="907348"/>
    <lineage>
        <taxon>Bacteria</taxon>
        <taxon>Pseudomonadati</taxon>
        <taxon>Spirochaetota</taxon>
        <taxon>Spirochaetia</taxon>
        <taxon>Spirochaetales</taxon>
        <taxon>Treponemataceae</taxon>
        <taxon>Treponema</taxon>
    </lineage>
</organism>
<accession>H7ENX5</accession>
<evidence type="ECO:0000256" key="3">
    <source>
        <dbReference type="ARBA" id="ARBA00011892"/>
    </source>
</evidence>